<dbReference type="Pfam" id="PF00781">
    <property type="entry name" value="DAGK_cat"/>
    <property type="match status" value="1"/>
</dbReference>
<feature type="domain" description="DAGKc" evidence="1">
    <location>
        <begin position="44"/>
        <end position="127"/>
    </location>
</feature>
<organism evidence="2 3">
    <name type="scientific">Candidatus Falkowbacteria bacterium CG1_02_41_21</name>
    <dbReference type="NCBI Taxonomy" id="1805147"/>
    <lineage>
        <taxon>Bacteria</taxon>
        <taxon>Candidatus Falkowiibacteriota</taxon>
    </lineage>
</organism>
<protein>
    <recommendedName>
        <fullName evidence="1">DAGKc domain-containing protein</fullName>
    </recommendedName>
</protein>
<dbReference type="InterPro" id="IPR017438">
    <property type="entry name" value="ATP-NAD_kinase_N"/>
</dbReference>
<proteinExistence type="predicted"/>
<dbReference type="EMBL" id="MNUV01000011">
    <property type="protein sequence ID" value="OIO08254.1"/>
    <property type="molecule type" value="Genomic_DNA"/>
</dbReference>
<reference evidence="2 3" key="1">
    <citation type="journal article" date="2016" name="Environ. Microbiol.">
        <title>Genomic resolution of a cold subsurface aquifer community provides metabolic insights for novel microbes adapted to high CO concentrations.</title>
        <authorList>
            <person name="Probst A.J."/>
            <person name="Castelle C.J."/>
            <person name="Singh A."/>
            <person name="Brown C.T."/>
            <person name="Anantharaman K."/>
            <person name="Sharon I."/>
            <person name="Hug L.A."/>
            <person name="Burstein D."/>
            <person name="Emerson J.B."/>
            <person name="Thomas B.C."/>
            <person name="Banfield J.F."/>
        </authorList>
    </citation>
    <scope>NUCLEOTIDE SEQUENCE [LARGE SCALE GENOMIC DNA]</scope>
    <source>
        <strain evidence="2">CG1_02_41_21</strain>
    </source>
</reference>
<evidence type="ECO:0000313" key="3">
    <source>
        <dbReference type="Proteomes" id="UP000182860"/>
    </source>
</evidence>
<name>A0A1J4TCR0_9BACT</name>
<dbReference type="InterPro" id="IPR016064">
    <property type="entry name" value="NAD/diacylglycerol_kinase_sf"/>
</dbReference>
<dbReference type="GO" id="GO:0016301">
    <property type="term" value="F:kinase activity"/>
    <property type="evidence" value="ECO:0007669"/>
    <property type="project" value="InterPro"/>
</dbReference>
<gene>
    <name evidence="2" type="ORF">AUJ35_00630</name>
</gene>
<dbReference type="AlphaFoldDB" id="A0A1J4TCR0"/>
<comment type="caution">
    <text evidence="2">The sequence shown here is derived from an EMBL/GenBank/DDBJ whole genome shotgun (WGS) entry which is preliminary data.</text>
</comment>
<dbReference type="PROSITE" id="PS50146">
    <property type="entry name" value="DAGK"/>
    <property type="match status" value="1"/>
</dbReference>
<dbReference type="Gene3D" id="3.40.50.10330">
    <property type="entry name" value="Probable inorganic polyphosphate/atp-NAD kinase, domain 1"/>
    <property type="match status" value="1"/>
</dbReference>
<dbReference type="SUPFAM" id="SSF111331">
    <property type="entry name" value="NAD kinase/diacylglycerol kinase-like"/>
    <property type="match status" value="1"/>
</dbReference>
<evidence type="ECO:0000259" key="1">
    <source>
        <dbReference type="PROSITE" id="PS50146"/>
    </source>
</evidence>
<evidence type="ECO:0000313" key="2">
    <source>
        <dbReference type="EMBL" id="OIO08254.1"/>
    </source>
</evidence>
<accession>A0A1J4TCR0</accession>
<dbReference type="Proteomes" id="UP000182860">
    <property type="component" value="Unassembled WGS sequence"/>
</dbReference>
<sequence length="243" mass="26836">MNVFVYDDFLKKHAKIVNNIEVLLHKLNLNGKIVYLESIRNINDLIKDEVNNGAKTIIAVGNNQTINKVLNGMMGGGNNSIALGIIPVGDNNSIASACGIRNEKEACDIILARRIEKIDIAYANTLYFIANAKIKSRGTTLKIQDFSIDQTENGEINLINISTKNCSAKNILADPQDGQLNLFINNGNKKYSLLSVKELELENNRSEKLIIDESIKLDAPAKIGISGRQINLIVGKNREFDIN</sequence>
<dbReference type="InterPro" id="IPR001206">
    <property type="entry name" value="Diacylglycerol_kinase_cat_dom"/>
</dbReference>